<dbReference type="Gene3D" id="1.20.1280.50">
    <property type="match status" value="1"/>
</dbReference>
<dbReference type="Pfam" id="PF12937">
    <property type="entry name" value="F-box-like"/>
    <property type="match status" value="1"/>
</dbReference>
<sequence length="532" mass="58971">MPFSSPFGPRGVGHGRLHHRQSTEDRVTTLTEETAKAGISSSSSNSGDDEQQPQNEWNFCSIGDDCLSAILSFLSPSDIVACAGVCRHLRFFCKDDHKVWLPMCERKWGAQTSVHKWGRGNVFFRVLYSMLMKLENLVGFWRGVGHGSLVAFEWGSHYVMGFRIIPSRPGSYEVYKIPFVWVGVSENGSQVCLCDPDRTITPLSSEGPCFSPERLKGVSPVKSVRRNPFSELDADWDLEHETLPAGLVVVDLHFVGKLHIVMEEIQQPQFLGNRSLAEAAVLASFGYRRGSIAEGTSLSPSSSGSSSDMDRQSRSPPGSFQYEMYQFLASKVTSQGGERIARKLRRRERERALLGRRVCEPEHFVKVRDVGPTETRPLQGLWKGICDSKVLDFVLLSYDDKGGIVCRRVGEGPGAAHSGSVCWTADSASLVRAPLSVHEHHSFYKRQHFAPVGVNGEYQFQDGCDEEVVSMLCTLPITGLDVRAAGLDAENIEGRVWQYASGRFGFGFLPANIIIDFRPICTTSGLLLDVLR</sequence>
<feature type="region of interest" description="Disordered" evidence="1">
    <location>
        <begin position="1"/>
        <end position="53"/>
    </location>
</feature>
<evidence type="ECO:0000259" key="2">
    <source>
        <dbReference type="Pfam" id="PF12937"/>
    </source>
</evidence>
<proteinExistence type="predicted"/>
<protein>
    <recommendedName>
        <fullName evidence="2">F-box domain-containing protein</fullName>
    </recommendedName>
</protein>
<gene>
    <name evidence="3" type="ORF">R1flu_007930</name>
</gene>
<organism evidence="3 4">
    <name type="scientific">Riccia fluitans</name>
    <dbReference type="NCBI Taxonomy" id="41844"/>
    <lineage>
        <taxon>Eukaryota</taxon>
        <taxon>Viridiplantae</taxon>
        <taxon>Streptophyta</taxon>
        <taxon>Embryophyta</taxon>
        <taxon>Marchantiophyta</taxon>
        <taxon>Marchantiopsida</taxon>
        <taxon>Marchantiidae</taxon>
        <taxon>Marchantiales</taxon>
        <taxon>Ricciaceae</taxon>
        <taxon>Riccia</taxon>
    </lineage>
</organism>
<accession>A0ABD1Z081</accession>
<reference evidence="3 4" key="1">
    <citation type="submission" date="2024-09" db="EMBL/GenBank/DDBJ databases">
        <title>Chromosome-scale assembly of Riccia fluitans.</title>
        <authorList>
            <person name="Paukszto L."/>
            <person name="Sawicki J."/>
            <person name="Karawczyk K."/>
            <person name="Piernik-Szablinska J."/>
            <person name="Szczecinska M."/>
            <person name="Mazdziarz M."/>
        </authorList>
    </citation>
    <scope>NUCLEOTIDE SEQUENCE [LARGE SCALE GENOMIC DNA]</scope>
    <source>
        <strain evidence="3">Rf_01</strain>
        <tissue evidence="3">Aerial parts of the thallus</tissue>
    </source>
</reference>
<evidence type="ECO:0000313" key="3">
    <source>
        <dbReference type="EMBL" id="KAL2636451.1"/>
    </source>
</evidence>
<dbReference type="InterPro" id="IPR001810">
    <property type="entry name" value="F-box_dom"/>
</dbReference>
<name>A0ABD1Z081_9MARC</name>
<dbReference type="Proteomes" id="UP001605036">
    <property type="component" value="Unassembled WGS sequence"/>
</dbReference>
<evidence type="ECO:0000313" key="4">
    <source>
        <dbReference type="Proteomes" id="UP001605036"/>
    </source>
</evidence>
<evidence type="ECO:0000256" key="1">
    <source>
        <dbReference type="SAM" id="MobiDB-lite"/>
    </source>
</evidence>
<dbReference type="InterPro" id="IPR036047">
    <property type="entry name" value="F-box-like_dom_sf"/>
</dbReference>
<feature type="region of interest" description="Disordered" evidence="1">
    <location>
        <begin position="295"/>
        <end position="316"/>
    </location>
</feature>
<feature type="domain" description="F-box" evidence="2">
    <location>
        <begin position="65"/>
        <end position="104"/>
    </location>
</feature>
<dbReference type="InterPro" id="IPR040275">
    <property type="entry name" value="At5g39450-like"/>
</dbReference>
<dbReference type="PANTHER" id="PTHR31370">
    <property type="entry name" value="F-BOX PROTEIN FAMILY-LIKE"/>
    <property type="match status" value="1"/>
</dbReference>
<dbReference type="SUPFAM" id="SSF81383">
    <property type="entry name" value="F-box domain"/>
    <property type="match status" value="1"/>
</dbReference>
<comment type="caution">
    <text evidence="3">The sequence shown here is derived from an EMBL/GenBank/DDBJ whole genome shotgun (WGS) entry which is preliminary data.</text>
</comment>
<keyword evidence="4" id="KW-1185">Reference proteome</keyword>
<dbReference type="EMBL" id="JBHFFA010000003">
    <property type="protein sequence ID" value="KAL2636451.1"/>
    <property type="molecule type" value="Genomic_DNA"/>
</dbReference>
<dbReference type="AlphaFoldDB" id="A0ABD1Z081"/>
<feature type="compositionally biased region" description="Low complexity" evidence="1">
    <location>
        <begin position="297"/>
        <end position="307"/>
    </location>
</feature>